<dbReference type="EMBL" id="JBEDUW010000007">
    <property type="protein sequence ID" value="KAK9914047.1"/>
    <property type="molecule type" value="Genomic_DNA"/>
</dbReference>
<sequence length="103" mass="11111">MVFRLGSSLVSGDFCSLQPAADVVVAQDGSGHYKTIKAALDAAAKRSGTKRFVIRVKSGVYEENLEIKLKNIYLLGDGLRSTIITGSRSVVGVQRLSTLQLLR</sequence>
<dbReference type="Pfam" id="PF01095">
    <property type="entry name" value="Pectinesterase"/>
    <property type="match status" value="1"/>
</dbReference>
<keyword evidence="3" id="KW-0964">Secreted</keyword>
<feature type="domain" description="Pectinesterase catalytic" evidence="6">
    <location>
        <begin position="22"/>
        <end position="92"/>
    </location>
</feature>
<evidence type="ECO:0000256" key="3">
    <source>
        <dbReference type="ARBA" id="ARBA00022512"/>
    </source>
</evidence>
<keyword evidence="3" id="KW-0134">Cell wall</keyword>
<name>A0AAW1W4Q8_RUBAR</name>
<proteinExistence type="predicted"/>
<keyword evidence="8" id="KW-1185">Reference proteome</keyword>
<evidence type="ECO:0000256" key="2">
    <source>
        <dbReference type="ARBA" id="ARBA00005184"/>
    </source>
</evidence>
<comment type="subcellular location">
    <subcellularLocation>
        <location evidence="1">Secreted</location>
        <location evidence="1">Cell wall</location>
    </subcellularLocation>
</comment>
<dbReference type="InterPro" id="IPR012334">
    <property type="entry name" value="Pectin_lyas_fold"/>
</dbReference>
<evidence type="ECO:0000256" key="1">
    <source>
        <dbReference type="ARBA" id="ARBA00004191"/>
    </source>
</evidence>
<evidence type="ECO:0000256" key="5">
    <source>
        <dbReference type="ARBA" id="ARBA00023085"/>
    </source>
</evidence>
<gene>
    <name evidence="7" type="ORF">M0R45_037845</name>
</gene>
<evidence type="ECO:0000259" key="6">
    <source>
        <dbReference type="Pfam" id="PF01095"/>
    </source>
</evidence>
<evidence type="ECO:0000313" key="7">
    <source>
        <dbReference type="EMBL" id="KAK9914047.1"/>
    </source>
</evidence>
<evidence type="ECO:0000256" key="4">
    <source>
        <dbReference type="ARBA" id="ARBA00022801"/>
    </source>
</evidence>
<dbReference type="AlphaFoldDB" id="A0AAW1W4Q8"/>
<dbReference type="InterPro" id="IPR000070">
    <property type="entry name" value="Pectinesterase_cat"/>
</dbReference>
<accession>A0AAW1W4Q8</accession>
<dbReference type="GO" id="GO:0030599">
    <property type="term" value="F:pectinesterase activity"/>
    <property type="evidence" value="ECO:0007669"/>
    <property type="project" value="InterPro"/>
</dbReference>
<keyword evidence="5" id="KW-0063">Aspartyl esterase</keyword>
<keyword evidence="4" id="KW-0378">Hydrolase</keyword>
<comment type="caution">
    <text evidence="7">The sequence shown here is derived from an EMBL/GenBank/DDBJ whole genome shotgun (WGS) entry which is preliminary data.</text>
</comment>
<reference evidence="7 8" key="1">
    <citation type="journal article" date="2023" name="G3 (Bethesda)">
        <title>A chromosome-length genome assembly and annotation of blackberry (Rubus argutus, cv. 'Hillquist').</title>
        <authorList>
            <person name="Bruna T."/>
            <person name="Aryal R."/>
            <person name="Dudchenko O."/>
            <person name="Sargent D.J."/>
            <person name="Mead D."/>
            <person name="Buti M."/>
            <person name="Cavallini A."/>
            <person name="Hytonen T."/>
            <person name="Andres J."/>
            <person name="Pham M."/>
            <person name="Weisz D."/>
            <person name="Mascagni F."/>
            <person name="Usai G."/>
            <person name="Natali L."/>
            <person name="Bassil N."/>
            <person name="Fernandez G.E."/>
            <person name="Lomsadze A."/>
            <person name="Armour M."/>
            <person name="Olukolu B."/>
            <person name="Poorten T."/>
            <person name="Britton C."/>
            <person name="Davik J."/>
            <person name="Ashrafi H."/>
            <person name="Aiden E.L."/>
            <person name="Borodovsky M."/>
            <person name="Worthington M."/>
        </authorList>
    </citation>
    <scope>NUCLEOTIDE SEQUENCE [LARGE SCALE GENOMIC DNA]</scope>
    <source>
        <strain evidence="7">PI 553951</strain>
    </source>
</reference>
<dbReference type="SUPFAM" id="SSF51126">
    <property type="entry name" value="Pectin lyase-like"/>
    <property type="match status" value="1"/>
</dbReference>
<evidence type="ECO:0000313" key="8">
    <source>
        <dbReference type="Proteomes" id="UP001457282"/>
    </source>
</evidence>
<protein>
    <recommendedName>
        <fullName evidence="6">Pectinesterase catalytic domain-containing protein</fullName>
    </recommendedName>
</protein>
<dbReference type="Gene3D" id="2.160.20.10">
    <property type="entry name" value="Single-stranded right-handed beta-helix, Pectin lyase-like"/>
    <property type="match status" value="1"/>
</dbReference>
<dbReference type="GO" id="GO:0042545">
    <property type="term" value="P:cell wall modification"/>
    <property type="evidence" value="ECO:0007669"/>
    <property type="project" value="InterPro"/>
</dbReference>
<comment type="pathway">
    <text evidence="2">Glycan metabolism; pectin degradation; 2-dehydro-3-deoxy-D-gluconate from pectin: step 1/5.</text>
</comment>
<dbReference type="PANTHER" id="PTHR31707">
    <property type="entry name" value="PECTINESTERASE"/>
    <property type="match status" value="1"/>
</dbReference>
<dbReference type="Proteomes" id="UP001457282">
    <property type="component" value="Unassembled WGS sequence"/>
</dbReference>
<organism evidence="7 8">
    <name type="scientific">Rubus argutus</name>
    <name type="common">Southern blackberry</name>
    <dbReference type="NCBI Taxonomy" id="59490"/>
    <lineage>
        <taxon>Eukaryota</taxon>
        <taxon>Viridiplantae</taxon>
        <taxon>Streptophyta</taxon>
        <taxon>Embryophyta</taxon>
        <taxon>Tracheophyta</taxon>
        <taxon>Spermatophyta</taxon>
        <taxon>Magnoliopsida</taxon>
        <taxon>eudicotyledons</taxon>
        <taxon>Gunneridae</taxon>
        <taxon>Pentapetalae</taxon>
        <taxon>rosids</taxon>
        <taxon>fabids</taxon>
        <taxon>Rosales</taxon>
        <taxon>Rosaceae</taxon>
        <taxon>Rosoideae</taxon>
        <taxon>Rosoideae incertae sedis</taxon>
        <taxon>Rubus</taxon>
    </lineage>
</organism>
<dbReference type="InterPro" id="IPR011050">
    <property type="entry name" value="Pectin_lyase_fold/virulence"/>
</dbReference>